<dbReference type="Proteomes" id="UP000268623">
    <property type="component" value="Unassembled WGS sequence"/>
</dbReference>
<sequence length="280" mass="30333">MRIRIRHETTYRYAEPPRTAVQHLRLSPRNHDGQHVVDWRIDVDRDCRLVQSEDAFGNTLHRFSVDGPIESISTVVEGEVTTFDMTGVVSGAVERFPPILYMRETPLTTPSAAIGDFARETTSKESGTLAKLHALLGAIHESLAFDAAATHAATTAAECFEHRKGVCQDFSHLFIACARGIGAPARYVSGYFLGSDGEDQVAGHAWAEAYVEDLGWVAFDPTHGVAPQEHHVRVAVALDYLGAAPIRGAHSGGAGETLDVKVRVAQAAAFSQSQSQSQSQ</sequence>
<evidence type="ECO:0000313" key="3">
    <source>
        <dbReference type="Proteomes" id="UP000268623"/>
    </source>
</evidence>
<evidence type="ECO:0000259" key="1">
    <source>
        <dbReference type="SMART" id="SM00460"/>
    </source>
</evidence>
<dbReference type="Gene3D" id="3.10.620.30">
    <property type="match status" value="1"/>
</dbReference>
<reference evidence="2 3" key="1">
    <citation type="submission" date="2018-08" db="EMBL/GenBank/DDBJ databases">
        <title>Genome sequence of Methylocystis hirsuta CSC1, a methanotroph able to accumulate PHAs.</title>
        <authorList>
            <person name="Bordel S."/>
            <person name="Rodriguez E."/>
            <person name="Gancedo J."/>
            <person name="Munoz R."/>
        </authorList>
    </citation>
    <scope>NUCLEOTIDE SEQUENCE [LARGE SCALE GENOMIC DNA]</scope>
    <source>
        <strain evidence="2 3">CSC1</strain>
    </source>
</reference>
<dbReference type="Pfam" id="PF08379">
    <property type="entry name" value="Bact_transglu_N"/>
    <property type="match status" value="1"/>
</dbReference>
<dbReference type="InterPro" id="IPR038765">
    <property type="entry name" value="Papain-like_cys_pep_sf"/>
</dbReference>
<dbReference type="EMBL" id="QWDD01000001">
    <property type="protein sequence ID" value="RNJ51226.1"/>
    <property type="molecule type" value="Genomic_DNA"/>
</dbReference>
<protein>
    <submittedName>
        <fullName evidence="2">Transglutaminase family protein</fullName>
    </submittedName>
</protein>
<accession>A0A3M9XUA8</accession>
<keyword evidence="3" id="KW-1185">Reference proteome</keyword>
<dbReference type="SMART" id="SM00460">
    <property type="entry name" value="TGc"/>
    <property type="match status" value="1"/>
</dbReference>
<proteinExistence type="predicted"/>
<dbReference type="InterPro" id="IPR002931">
    <property type="entry name" value="Transglutaminase-like"/>
</dbReference>
<organism evidence="2 3">
    <name type="scientific">Methylocystis hirsuta</name>
    <dbReference type="NCBI Taxonomy" id="369798"/>
    <lineage>
        <taxon>Bacteria</taxon>
        <taxon>Pseudomonadati</taxon>
        <taxon>Pseudomonadota</taxon>
        <taxon>Alphaproteobacteria</taxon>
        <taxon>Hyphomicrobiales</taxon>
        <taxon>Methylocystaceae</taxon>
        <taxon>Methylocystis</taxon>
    </lineage>
</organism>
<dbReference type="SUPFAM" id="SSF54001">
    <property type="entry name" value="Cysteine proteinases"/>
    <property type="match status" value="1"/>
</dbReference>
<dbReference type="PANTHER" id="PTHR33490:SF6">
    <property type="entry name" value="SLL1049 PROTEIN"/>
    <property type="match status" value="1"/>
</dbReference>
<dbReference type="InterPro" id="IPR013589">
    <property type="entry name" value="Bac_transglu_N"/>
</dbReference>
<dbReference type="PANTHER" id="PTHR33490">
    <property type="entry name" value="BLR5614 PROTEIN-RELATED"/>
    <property type="match status" value="1"/>
</dbReference>
<gene>
    <name evidence="2" type="ORF">D1O30_18115</name>
</gene>
<dbReference type="OrthoDB" id="9804023at2"/>
<dbReference type="AlphaFoldDB" id="A0A3M9XUA8"/>
<evidence type="ECO:0000313" key="2">
    <source>
        <dbReference type="EMBL" id="RNJ51226.1"/>
    </source>
</evidence>
<feature type="domain" description="Transglutaminase-like" evidence="1">
    <location>
        <begin position="159"/>
        <end position="223"/>
    </location>
</feature>
<dbReference type="Pfam" id="PF01841">
    <property type="entry name" value="Transglut_core"/>
    <property type="match status" value="1"/>
</dbReference>
<dbReference type="RefSeq" id="WP_123177100.1">
    <property type="nucleotide sequence ID" value="NZ_QWDD01000001.1"/>
</dbReference>
<comment type="caution">
    <text evidence="2">The sequence shown here is derived from an EMBL/GenBank/DDBJ whole genome shotgun (WGS) entry which is preliminary data.</text>
</comment>
<name>A0A3M9XUA8_9HYPH</name>